<dbReference type="AlphaFoldDB" id="K1L0K3"/>
<organism evidence="1 2">
    <name type="scientific">Solibacillus isronensis B3W22</name>
    <dbReference type="NCBI Taxonomy" id="1224748"/>
    <lineage>
        <taxon>Bacteria</taxon>
        <taxon>Bacillati</taxon>
        <taxon>Bacillota</taxon>
        <taxon>Bacilli</taxon>
        <taxon>Bacillales</taxon>
        <taxon>Caryophanaceae</taxon>
        <taxon>Solibacillus</taxon>
    </lineage>
</organism>
<keyword evidence="2" id="KW-1185">Reference proteome</keyword>
<dbReference type="Proteomes" id="UP000004738">
    <property type="component" value="Unassembled WGS sequence"/>
</dbReference>
<name>K1L0K3_9BACL</name>
<protein>
    <submittedName>
        <fullName evidence="1">Uncharacterized protein</fullName>
    </submittedName>
</protein>
<accession>K1L0K3</accession>
<comment type="caution">
    <text evidence="1">The sequence shown here is derived from an EMBL/GenBank/DDBJ whole genome shotgun (WGS) entry which is preliminary data.</text>
</comment>
<evidence type="ECO:0000313" key="1">
    <source>
        <dbReference type="EMBL" id="EKB45672.1"/>
    </source>
</evidence>
<gene>
    <name evidence="1" type="ORF">B857_01623</name>
</gene>
<evidence type="ECO:0000313" key="2">
    <source>
        <dbReference type="Proteomes" id="UP000004738"/>
    </source>
</evidence>
<dbReference type="RefSeq" id="WP_008405460.1">
    <property type="nucleotide sequence ID" value="NZ_AMCK01000006.1"/>
</dbReference>
<reference evidence="1 2" key="1">
    <citation type="journal article" date="2012" name="J. Bacteriol.">
        <title>Draft Genome Sequence of Bacillus isronensis Strain B3W22, Isolated from the Upper Atmosphere.</title>
        <authorList>
            <person name="Shivaji S."/>
            <person name="Ara S."/>
            <person name="Singh S.K."/>
            <person name="Bandi S."/>
            <person name="Singh A."/>
            <person name="Pinnaka A.K."/>
        </authorList>
    </citation>
    <scope>NUCLEOTIDE SEQUENCE [LARGE SCALE GENOMIC DNA]</scope>
    <source>
        <strain evidence="1 2">B3W22</strain>
    </source>
</reference>
<proteinExistence type="predicted"/>
<sequence>MNKFQEQLIASIAEDHNLSTKTLSDILKTANAFAYKKTTSGQRINEYYGLIKFAVNNETK</sequence>
<dbReference type="PATRIC" id="fig|1224748.3.peg.1615"/>
<dbReference type="EMBL" id="AMCK01000006">
    <property type="protein sequence ID" value="EKB45672.1"/>
    <property type="molecule type" value="Genomic_DNA"/>
</dbReference>